<dbReference type="GO" id="GO:0016020">
    <property type="term" value="C:membrane"/>
    <property type="evidence" value="ECO:0007669"/>
    <property type="project" value="InterPro"/>
</dbReference>
<sequence>MVALGYFLKAVAEVLYWGLEIYMWLIIARALISWVNPDPYNPIVRFLYNVTEPVLSYLRRRFPMVYGGLDLSPLAVLAAIIFLKVFLVGTMMSYAFRLIQGGFG</sequence>
<keyword evidence="2" id="KW-0812">Transmembrane</keyword>
<proteinExistence type="inferred from homology"/>
<reference evidence="3" key="1">
    <citation type="journal article" date="2020" name="mSystems">
        <title>Genome- and Community-Level Interaction Insights into Carbon Utilization and Element Cycling Functions of Hydrothermarchaeota in Hydrothermal Sediment.</title>
        <authorList>
            <person name="Zhou Z."/>
            <person name="Liu Y."/>
            <person name="Xu W."/>
            <person name="Pan J."/>
            <person name="Luo Z.H."/>
            <person name="Li M."/>
        </authorList>
    </citation>
    <scope>NUCLEOTIDE SEQUENCE [LARGE SCALE GENOMIC DNA]</scope>
    <source>
        <strain evidence="3">SpSt-767</strain>
    </source>
</reference>
<keyword evidence="2" id="KW-1133">Transmembrane helix</keyword>
<dbReference type="InterPro" id="IPR003425">
    <property type="entry name" value="CCB3/YggT"/>
</dbReference>
<organism evidence="3">
    <name type="scientific">Desulfobacca acetoxidans</name>
    <dbReference type="NCBI Taxonomy" id="60893"/>
    <lineage>
        <taxon>Bacteria</taxon>
        <taxon>Pseudomonadati</taxon>
        <taxon>Thermodesulfobacteriota</taxon>
        <taxon>Desulfobaccia</taxon>
        <taxon>Desulfobaccales</taxon>
        <taxon>Desulfobaccaceae</taxon>
        <taxon>Desulfobacca</taxon>
    </lineage>
</organism>
<evidence type="ECO:0000256" key="2">
    <source>
        <dbReference type="SAM" id="Phobius"/>
    </source>
</evidence>
<dbReference type="EMBL" id="DTGR01000172">
    <property type="protein sequence ID" value="HHS30189.1"/>
    <property type="molecule type" value="Genomic_DNA"/>
</dbReference>
<comment type="similarity">
    <text evidence="1">Belongs to the YggT family.</text>
</comment>
<dbReference type="AlphaFoldDB" id="A0A7V6DQF9"/>
<evidence type="ECO:0000313" key="3">
    <source>
        <dbReference type="EMBL" id="HHS30189.1"/>
    </source>
</evidence>
<dbReference type="PANTHER" id="PTHR33219:SF14">
    <property type="entry name" value="PROTEIN COFACTOR ASSEMBLY OF COMPLEX C SUBUNIT B CCB3, CHLOROPLASTIC-RELATED"/>
    <property type="match status" value="1"/>
</dbReference>
<dbReference type="Pfam" id="PF02325">
    <property type="entry name" value="CCB3_YggT"/>
    <property type="match status" value="1"/>
</dbReference>
<evidence type="ECO:0000256" key="1">
    <source>
        <dbReference type="ARBA" id="ARBA00010894"/>
    </source>
</evidence>
<feature type="transmembrane region" description="Helical" evidence="2">
    <location>
        <begin position="14"/>
        <end position="35"/>
    </location>
</feature>
<name>A0A7V6DQF9_9BACT</name>
<protein>
    <submittedName>
        <fullName evidence="3">YggT family protein</fullName>
    </submittedName>
</protein>
<feature type="transmembrane region" description="Helical" evidence="2">
    <location>
        <begin position="74"/>
        <end position="96"/>
    </location>
</feature>
<accession>A0A7V6DQF9</accession>
<dbReference type="PANTHER" id="PTHR33219">
    <property type="entry name" value="YLMG HOMOLOG PROTEIN 2, CHLOROPLASTIC"/>
    <property type="match status" value="1"/>
</dbReference>
<comment type="caution">
    <text evidence="3">The sequence shown here is derived from an EMBL/GenBank/DDBJ whole genome shotgun (WGS) entry which is preliminary data.</text>
</comment>
<keyword evidence="2" id="KW-0472">Membrane</keyword>
<gene>
    <name evidence="3" type="ORF">ENV52_10880</name>
</gene>